<evidence type="ECO:0000256" key="4">
    <source>
        <dbReference type="ARBA" id="ARBA00023002"/>
    </source>
</evidence>
<organism evidence="5 6">
    <name type="scientific">Penicillium cosmopolitanum</name>
    <dbReference type="NCBI Taxonomy" id="1131564"/>
    <lineage>
        <taxon>Eukaryota</taxon>
        <taxon>Fungi</taxon>
        <taxon>Dikarya</taxon>
        <taxon>Ascomycota</taxon>
        <taxon>Pezizomycotina</taxon>
        <taxon>Eurotiomycetes</taxon>
        <taxon>Eurotiomycetidae</taxon>
        <taxon>Eurotiales</taxon>
        <taxon>Aspergillaceae</taxon>
        <taxon>Penicillium</taxon>
    </lineage>
</organism>
<keyword evidence="6" id="KW-1185">Reference proteome</keyword>
<dbReference type="SUPFAM" id="SSF51905">
    <property type="entry name" value="FAD/NAD(P)-binding domain"/>
    <property type="match status" value="3"/>
</dbReference>
<evidence type="ECO:0000313" key="6">
    <source>
        <dbReference type="Proteomes" id="UP001147747"/>
    </source>
</evidence>
<dbReference type="GO" id="GO:0016491">
    <property type="term" value="F:oxidoreductase activity"/>
    <property type="evidence" value="ECO:0007669"/>
    <property type="project" value="UniProtKB-KW"/>
</dbReference>
<dbReference type="PRINTS" id="PR00411">
    <property type="entry name" value="PNDRDTASEI"/>
</dbReference>
<dbReference type="GeneID" id="81375112"/>
<reference evidence="5" key="1">
    <citation type="submission" date="2022-12" db="EMBL/GenBank/DDBJ databases">
        <authorList>
            <person name="Petersen C."/>
        </authorList>
    </citation>
    <scope>NUCLEOTIDE SEQUENCE</scope>
    <source>
        <strain evidence="5">IBT 29677</strain>
    </source>
</reference>
<evidence type="ECO:0000313" key="5">
    <source>
        <dbReference type="EMBL" id="KAJ5378376.1"/>
    </source>
</evidence>
<dbReference type="PANTHER" id="PTHR43098:SF5">
    <property type="entry name" value="DUAL-FUNCTIONAL MONOOXYGENASE_METHYLTRANSFERASE PSOF"/>
    <property type="match status" value="1"/>
</dbReference>
<sequence>MGESIEDLTIPKDRVTLDADVLVIGAGLAGIYTAISMKRLGLRVKVIERAPEVGGVWYWNKYPGARFDSESYTYMFTFSKELLDEWNWKEHFSAQADTLKYINYIVDRFDIRSNFQLETEVKSARYNSATRSWTLTDSNKRTYTSKFLINCLGPLTTPTLPDIPDGHVSLTGKRVGVIGTGATGIQTIQEVAKTAKKLTVFQRTANWTAPLRNSNIDQAEMESIRERYPDIIRACKSSPMGFMYQPDPREALKLSREEREALWEGQYNQRGLVKWVGNFKDTFTSQEANDLYSEWMSKKIRARVSDPNVAKKLIPKSHGFGTRRVPLENGYYELFNEPHVKLVDLYDTPIERITETSVKTTTENFELDVLIYATGFDALTGSYEEIEYFGEEGLSLKKCWERGPRTYLGFAVPGFPNMFNILGPHQATGNIPHVIEYAVEWVSTFIKYLQKHDLTYVNPNAEGEEKWTQHVYDCTKTPLSAKVNSWMTGYNSNRPGKSQRRVIRYFGNNIEFRRRCEEVAANGYENFDMK</sequence>
<name>A0A9W9SGW6_9EURO</name>
<keyword evidence="2" id="KW-0274">FAD</keyword>
<dbReference type="Proteomes" id="UP001147747">
    <property type="component" value="Unassembled WGS sequence"/>
</dbReference>
<keyword evidence="4" id="KW-0560">Oxidoreductase</keyword>
<dbReference type="EMBL" id="JAPZBU010000011">
    <property type="protein sequence ID" value="KAJ5378376.1"/>
    <property type="molecule type" value="Genomic_DNA"/>
</dbReference>
<evidence type="ECO:0000256" key="2">
    <source>
        <dbReference type="ARBA" id="ARBA00022827"/>
    </source>
</evidence>
<protein>
    <recommendedName>
        <fullName evidence="7">FAD/NAD(P)-binding domain-containing protein</fullName>
    </recommendedName>
</protein>
<gene>
    <name evidence="5" type="ORF">N7509_011495</name>
</gene>
<comment type="caution">
    <text evidence="5">The sequence shown here is derived from an EMBL/GenBank/DDBJ whole genome shotgun (WGS) entry which is preliminary data.</text>
</comment>
<dbReference type="Pfam" id="PF13738">
    <property type="entry name" value="Pyr_redox_3"/>
    <property type="match status" value="1"/>
</dbReference>
<dbReference type="InterPro" id="IPR036188">
    <property type="entry name" value="FAD/NAD-bd_sf"/>
</dbReference>
<keyword evidence="1" id="KW-0285">Flavoprotein</keyword>
<keyword evidence="3" id="KW-0521">NADP</keyword>
<dbReference type="PANTHER" id="PTHR43098">
    <property type="entry name" value="L-ORNITHINE N(5)-MONOOXYGENASE-RELATED"/>
    <property type="match status" value="1"/>
</dbReference>
<reference evidence="5" key="2">
    <citation type="journal article" date="2023" name="IMA Fungus">
        <title>Comparative genomic study of the Penicillium genus elucidates a diverse pangenome and 15 lateral gene transfer events.</title>
        <authorList>
            <person name="Petersen C."/>
            <person name="Sorensen T."/>
            <person name="Nielsen M.R."/>
            <person name="Sondergaard T.E."/>
            <person name="Sorensen J.L."/>
            <person name="Fitzpatrick D.A."/>
            <person name="Frisvad J.C."/>
            <person name="Nielsen K.L."/>
        </authorList>
    </citation>
    <scope>NUCLEOTIDE SEQUENCE</scope>
    <source>
        <strain evidence="5">IBT 29677</strain>
    </source>
</reference>
<proteinExistence type="predicted"/>
<dbReference type="RefSeq" id="XP_056482162.1">
    <property type="nucleotide sequence ID" value="XM_056636132.1"/>
</dbReference>
<evidence type="ECO:0000256" key="3">
    <source>
        <dbReference type="ARBA" id="ARBA00022857"/>
    </source>
</evidence>
<evidence type="ECO:0000256" key="1">
    <source>
        <dbReference type="ARBA" id="ARBA00022630"/>
    </source>
</evidence>
<accession>A0A9W9SGW6</accession>
<evidence type="ECO:0008006" key="7">
    <source>
        <dbReference type="Google" id="ProtNLM"/>
    </source>
</evidence>
<dbReference type="InterPro" id="IPR050775">
    <property type="entry name" value="FAD-binding_Monooxygenases"/>
</dbReference>
<dbReference type="OrthoDB" id="66881at2759"/>
<dbReference type="Gene3D" id="3.50.50.60">
    <property type="entry name" value="FAD/NAD(P)-binding domain"/>
    <property type="match status" value="3"/>
</dbReference>
<dbReference type="AlphaFoldDB" id="A0A9W9SGW6"/>